<dbReference type="Gene3D" id="3.10.20.70">
    <property type="entry name" value="Glutamine synthetase, N-terminal domain"/>
    <property type="match status" value="1"/>
</dbReference>
<dbReference type="GO" id="GO:0004356">
    <property type="term" value="F:glutamine synthetase activity"/>
    <property type="evidence" value="ECO:0007669"/>
    <property type="project" value="InterPro"/>
</dbReference>
<dbReference type="Proteomes" id="UP000613840">
    <property type="component" value="Unassembled WGS sequence"/>
</dbReference>
<comment type="caution">
    <text evidence="6">The sequence shown here is derived from an EMBL/GenBank/DDBJ whole genome shotgun (WGS) entry which is preliminary data.</text>
</comment>
<accession>A0A917W5R9</accession>
<keyword evidence="2" id="KW-0436">Ligase</keyword>
<proteinExistence type="inferred from homology"/>
<dbReference type="InterPro" id="IPR036651">
    <property type="entry name" value="Gln_synt_N_sf"/>
</dbReference>
<organism evidence="6 7">
    <name type="scientific">Microlunatus endophyticus</name>
    <dbReference type="NCBI Taxonomy" id="1716077"/>
    <lineage>
        <taxon>Bacteria</taxon>
        <taxon>Bacillati</taxon>
        <taxon>Actinomycetota</taxon>
        <taxon>Actinomycetes</taxon>
        <taxon>Propionibacteriales</taxon>
        <taxon>Propionibacteriaceae</taxon>
        <taxon>Microlunatus</taxon>
    </lineage>
</organism>
<comment type="similarity">
    <text evidence="1 3 4">Belongs to the glutamine synthetase family.</text>
</comment>
<reference evidence="6" key="1">
    <citation type="journal article" date="2014" name="Int. J. Syst. Evol. Microbiol.">
        <title>Complete genome sequence of Corynebacterium casei LMG S-19264T (=DSM 44701T), isolated from a smear-ripened cheese.</title>
        <authorList>
            <consortium name="US DOE Joint Genome Institute (JGI-PGF)"/>
            <person name="Walter F."/>
            <person name="Albersmeier A."/>
            <person name="Kalinowski J."/>
            <person name="Ruckert C."/>
        </authorList>
    </citation>
    <scope>NUCLEOTIDE SEQUENCE</scope>
    <source>
        <strain evidence="6">CGMCC 4.7306</strain>
    </source>
</reference>
<dbReference type="Gene3D" id="3.30.590.10">
    <property type="entry name" value="Glutamine synthetase/guanido kinase, catalytic domain"/>
    <property type="match status" value="1"/>
</dbReference>
<dbReference type="GO" id="GO:0006542">
    <property type="term" value="P:glutamine biosynthetic process"/>
    <property type="evidence" value="ECO:0007669"/>
    <property type="project" value="InterPro"/>
</dbReference>
<dbReference type="Pfam" id="PF00120">
    <property type="entry name" value="Gln-synt_C"/>
    <property type="match status" value="1"/>
</dbReference>
<dbReference type="InterPro" id="IPR008146">
    <property type="entry name" value="Gln_synth_cat_dom"/>
</dbReference>
<dbReference type="PANTHER" id="PTHR43785">
    <property type="entry name" value="GAMMA-GLUTAMYLPUTRESCINE SYNTHETASE"/>
    <property type="match status" value="1"/>
</dbReference>
<keyword evidence="7" id="KW-1185">Reference proteome</keyword>
<feature type="domain" description="GS catalytic" evidence="5">
    <location>
        <begin position="114"/>
        <end position="450"/>
    </location>
</feature>
<evidence type="ECO:0000256" key="3">
    <source>
        <dbReference type="PROSITE-ProRule" id="PRU01331"/>
    </source>
</evidence>
<protein>
    <submittedName>
        <fullName evidence="6">Glutamine synthetase GlnA</fullName>
    </submittedName>
</protein>
<reference evidence="6" key="2">
    <citation type="submission" date="2020-09" db="EMBL/GenBank/DDBJ databases">
        <authorList>
            <person name="Sun Q."/>
            <person name="Zhou Y."/>
        </authorList>
    </citation>
    <scope>NUCLEOTIDE SEQUENCE</scope>
    <source>
        <strain evidence="6">CGMCC 4.7306</strain>
    </source>
</reference>
<name>A0A917W5R9_9ACTN</name>
<dbReference type="SMART" id="SM01230">
    <property type="entry name" value="Gln-synt_C"/>
    <property type="match status" value="1"/>
</dbReference>
<evidence type="ECO:0000256" key="2">
    <source>
        <dbReference type="ARBA" id="ARBA00022598"/>
    </source>
</evidence>
<dbReference type="EMBL" id="BMMZ01000006">
    <property type="protein sequence ID" value="GGL66448.1"/>
    <property type="molecule type" value="Genomic_DNA"/>
</dbReference>
<dbReference type="AlphaFoldDB" id="A0A917W5R9"/>
<sequence>MTATPSHAPLAHRLADQDVRFVVGTIWNPNGLLLAKTVPVQRADSFAETGLGASPTWHGFAIDHGGIAFTDTISAVGDLRLRIDPQAIRVLDAGLAWAPATFHTQDGGPVDECARTALLRVEAALAEAGLSARVGHELEFQLAAADGSPLPSTGWAPYSLAGVLQHEDFVRELYAAADQAGLKIDQVHPEYAVRQFEFSLEPQSPVAAADALVLARLIVQRVARRTGHTVSFSPKPQAADAGNGAHQHFSLTRDGEPLFSGGDGIRGLTADGASAIGRVVELIGDLQAVLAGSVLSTIRMAPGTWAGAHAAWGLENREVAVRLVAATPSNPRGANVEVKIIDPSTSAYIASAAVLAAMLDGISTSTPLPPEADRDPGSLTEAEREAAGIAVLTTDQRAALDRLDASTAVRGLLGDRLVDAIVAGRRYEADHYGDLDPEDLAERFRFAWGF</sequence>
<evidence type="ECO:0000259" key="5">
    <source>
        <dbReference type="PROSITE" id="PS51987"/>
    </source>
</evidence>
<dbReference type="RefSeq" id="WP_188895828.1">
    <property type="nucleotide sequence ID" value="NZ_BMMZ01000006.1"/>
</dbReference>
<dbReference type="SUPFAM" id="SSF55931">
    <property type="entry name" value="Glutamine synthetase/guanido kinase"/>
    <property type="match status" value="1"/>
</dbReference>
<dbReference type="PROSITE" id="PS51987">
    <property type="entry name" value="GS_CATALYTIC"/>
    <property type="match status" value="1"/>
</dbReference>
<evidence type="ECO:0000313" key="7">
    <source>
        <dbReference type="Proteomes" id="UP000613840"/>
    </source>
</evidence>
<dbReference type="InterPro" id="IPR014746">
    <property type="entry name" value="Gln_synth/guanido_kin_cat_dom"/>
</dbReference>
<gene>
    <name evidence="6" type="primary">glnA3</name>
    <name evidence="6" type="ORF">GCM10011575_26210</name>
</gene>
<evidence type="ECO:0000256" key="4">
    <source>
        <dbReference type="RuleBase" id="RU000384"/>
    </source>
</evidence>
<evidence type="ECO:0000256" key="1">
    <source>
        <dbReference type="ARBA" id="ARBA00009897"/>
    </source>
</evidence>
<evidence type="ECO:0000313" key="6">
    <source>
        <dbReference type="EMBL" id="GGL66448.1"/>
    </source>
</evidence>
<dbReference type="PANTHER" id="PTHR43785:SF12">
    <property type="entry name" value="TYPE-1 GLUTAMINE SYNTHETASE 2"/>
    <property type="match status" value="1"/>
</dbReference>